<dbReference type="AlphaFoldDB" id="A0A0F2TG27"/>
<keyword evidence="3" id="KW-1185">Reference proteome</keyword>
<dbReference type="EMBL" id="JZKH01000039">
    <property type="protein sequence ID" value="KJS60662.1"/>
    <property type="molecule type" value="Genomic_DNA"/>
</dbReference>
<evidence type="ECO:0000313" key="3">
    <source>
        <dbReference type="Proteomes" id="UP000033699"/>
    </source>
</evidence>
<dbReference type="Proteomes" id="UP000033699">
    <property type="component" value="Unassembled WGS sequence"/>
</dbReference>
<proteinExistence type="predicted"/>
<reference evidence="2 3" key="1">
    <citation type="submission" date="2015-02" db="EMBL/GenBank/DDBJ databases">
        <authorList>
            <person name="Ju K.-S."/>
            <person name="Doroghazi J.R."/>
            <person name="Metcalf W."/>
        </authorList>
    </citation>
    <scope>NUCLEOTIDE SEQUENCE [LARGE SCALE GENOMIC DNA]</scope>
    <source>
        <strain evidence="2 3">ATCC 31215</strain>
    </source>
</reference>
<protein>
    <submittedName>
        <fullName evidence="2">Uncharacterized protein</fullName>
    </submittedName>
</protein>
<accession>A0A0F2TG27</accession>
<gene>
    <name evidence="2" type="ORF">VM95_19790</name>
</gene>
<sequence>MAGSVYSAAASGDRRAALEAVRDKLAQELEGLEGPAVAVVSKELRATIAELESIPGGREVSAVDDLSKRRAARRADAQGGDVPAGGQQRGT</sequence>
<name>A0A0F2TG27_STRR3</name>
<feature type="region of interest" description="Disordered" evidence="1">
    <location>
        <begin position="59"/>
        <end position="91"/>
    </location>
</feature>
<feature type="compositionally biased region" description="Basic and acidic residues" evidence="1">
    <location>
        <begin position="65"/>
        <end position="76"/>
    </location>
</feature>
<evidence type="ECO:0000256" key="1">
    <source>
        <dbReference type="SAM" id="MobiDB-lite"/>
    </source>
</evidence>
<organism evidence="2 3">
    <name type="scientific">Streptomyces rubellomurinus (strain ATCC 31215)</name>
    <dbReference type="NCBI Taxonomy" id="359131"/>
    <lineage>
        <taxon>Bacteria</taxon>
        <taxon>Bacillati</taxon>
        <taxon>Actinomycetota</taxon>
        <taxon>Actinomycetes</taxon>
        <taxon>Kitasatosporales</taxon>
        <taxon>Streptomycetaceae</taxon>
        <taxon>Streptomyces</taxon>
    </lineage>
</organism>
<comment type="caution">
    <text evidence="2">The sequence shown here is derived from an EMBL/GenBank/DDBJ whole genome shotgun (WGS) entry which is preliminary data.</text>
</comment>
<evidence type="ECO:0000313" key="2">
    <source>
        <dbReference type="EMBL" id="KJS60662.1"/>
    </source>
</evidence>